<evidence type="ECO:0000259" key="1">
    <source>
        <dbReference type="Pfam" id="PF09002"/>
    </source>
</evidence>
<evidence type="ECO:0000313" key="3">
    <source>
        <dbReference type="EMBL" id="KPL83419.1"/>
    </source>
</evidence>
<dbReference type="Pfam" id="PF09002">
    <property type="entry name" value="Card1_endonuc"/>
    <property type="match status" value="1"/>
</dbReference>
<proteinExistence type="predicted"/>
<dbReference type="InterPro" id="IPR015093">
    <property type="entry name" value="Card1_endonucl_dom"/>
</dbReference>
<feature type="domain" description="Card1 endonuclease" evidence="1">
    <location>
        <begin position="178"/>
        <end position="294"/>
    </location>
</feature>
<dbReference type="Proteomes" id="UP000050544">
    <property type="component" value="Unassembled WGS sequence"/>
</dbReference>
<dbReference type="RefSeq" id="WP_054521403.1">
    <property type="nucleotide sequence ID" value="NZ_LGKO01000003.1"/>
</dbReference>
<dbReference type="Gene3D" id="3.40.1350.10">
    <property type="match status" value="1"/>
</dbReference>
<dbReference type="AlphaFoldDB" id="A0A0P6XIG5"/>
<feature type="domain" description="Card1 CARF" evidence="2">
    <location>
        <begin position="5"/>
        <end position="134"/>
    </location>
</feature>
<dbReference type="GO" id="GO:0003676">
    <property type="term" value="F:nucleic acid binding"/>
    <property type="evidence" value="ECO:0007669"/>
    <property type="project" value="InterPro"/>
</dbReference>
<dbReference type="SUPFAM" id="SSF52980">
    <property type="entry name" value="Restriction endonuclease-like"/>
    <property type="match status" value="1"/>
</dbReference>
<protein>
    <recommendedName>
        <fullName evidence="5">CRISPR-associated protein</fullName>
    </recommendedName>
</protein>
<evidence type="ECO:0000259" key="2">
    <source>
        <dbReference type="Pfam" id="PF23400"/>
    </source>
</evidence>
<dbReference type="InterPro" id="IPR011335">
    <property type="entry name" value="Restrct_endonuc-II-like"/>
</dbReference>
<dbReference type="InterPro" id="IPR011856">
    <property type="entry name" value="tRNA_endonuc-like_dom_sf"/>
</dbReference>
<name>A0A0P6XIG5_9CHLR</name>
<dbReference type="Gene3D" id="3.40.50.10770">
    <property type="entry name" value="Hypothetical protein VC1899 like domain (Restriction endonuclease-like)"/>
    <property type="match status" value="1"/>
</dbReference>
<organism evidence="3 4">
    <name type="scientific">Thermanaerothrix daxensis</name>
    <dbReference type="NCBI Taxonomy" id="869279"/>
    <lineage>
        <taxon>Bacteria</taxon>
        <taxon>Bacillati</taxon>
        <taxon>Chloroflexota</taxon>
        <taxon>Anaerolineae</taxon>
        <taxon>Anaerolineales</taxon>
        <taxon>Anaerolineaceae</taxon>
        <taxon>Thermanaerothrix</taxon>
    </lineage>
</organism>
<gene>
    <name evidence="3" type="ORF">SE15_07005</name>
</gene>
<evidence type="ECO:0008006" key="5">
    <source>
        <dbReference type="Google" id="ProtNLM"/>
    </source>
</evidence>
<dbReference type="EMBL" id="LGKO01000003">
    <property type="protein sequence ID" value="KPL83419.1"/>
    <property type="molecule type" value="Genomic_DNA"/>
</dbReference>
<sequence length="305" mass="34107">MRLYTLLGEQPIPNLIPLWQAPQMYSEVGFVVSARTRPQAEALQVVIRHDPALKGIRVLPPLEVEAYDLVKTRQVLAGALEQSRQAGRAVCLNLTGGTKIMSLAALRAAQMLEVPWFYVSTELRQIIHYTAEGEETRREPIRVRVGVEIYLRAHGLEVSLGKPIEAQGAARSPQPTPGHALEKDVFEALYESQCFDDVQRNVYIRKGDARGQFVDNELDIVATYNGMLVVGSCKTGKILPTHLYELSALSRREVAGIYARKALIYRDATPRPGIVRRAQLDEIALIPGYDLNNVVREFKRLLSIP</sequence>
<dbReference type="OrthoDB" id="159379at2"/>
<comment type="caution">
    <text evidence="3">The sequence shown here is derived from an EMBL/GenBank/DDBJ whole genome shotgun (WGS) entry which is preliminary data.</text>
</comment>
<dbReference type="Pfam" id="PF23400">
    <property type="entry name" value="CARF_Card1"/>
    <property type="match status" value="1"/>
</dbReference>
<keyword evidence="4" id="KW-1185">Reference proteome</keyword>
<dbReference type="InterPro" id="IPR056339">
    <property type="entry name" value="CARF_Card1"/>
</dbReference>
<evidence type="ECO:0000313" key="4">
    <source>
        <dbReference type="Proteomes" id="UP000050544"/>
    </source>
</evidence>
<accession>A0A0P6XIG5</accession>
<dbReference type="PATRIC" id="fig|869279.4.peg.2800"/>
<reference evidence="3 4" key="1">
    <citation type="submission" date="2015-07" db="EMBL/GenBank/DDBJ databases">
        <title>Whole genome sequence of Thermanaerothrix daxensis DSM 23592.</title>
        <authorList>
            <person name="Hemp J."/>
            <person name="Ward L.M."/>
            <person name="Pace L.A."/>
            <person name="Fischer W.W."/>
        </authorList>
    </citation>
    <scope>NUCLEOTIDE SEQUENCE [LARGE SCALE GENOMIC DNA]</scope>
    <source>
        <strain evidence="3 4">GNS-1</strain>
    </source>
</reference>